<sequence length="61" mass="6537">MESSRSAIPPVYYAIFAIYEPLLCLLGFIGACSDPKTTHDGQAPWPTDSPPPASLVSLPVF</sequence>
<dbReference type="Proteomes" id="UP000518752">
    <property type="component" value="Unassembled WGS sequence"/>
</dbReference>
<reference evidence="3 4" key="1">
    <citation type="journal article" date="2020" name="ISME J.">
        <title>Uncovering the hidden diversity of litter-decomposition mechanisms in mushroom-forming fungi.</title>
        <authorList>
            <person name="Floudas D."/>
            <person name="Bentzer J."/>
            <person name="Ahren D."/>
            <person name="Johansson T."/>
            <person name="Persson P."/>
            <person name="Tunlid A."/>
        </authorList>
    </citation>
    <scope>NUCLEOTIDE SEQUENCE [LARGE SCALE GENOMIC DNA]</scope>
    <source>
        <strain evidence="3 4">CBS 406.79</strain>
    </source>
</reference>
<name>A0A8H5ME57_9AGAR</name>
<keyword evidence="2" id="KW-1133">Transmembrane helix</keyword>
<comment type="caution">
    <text evidence="3">The sequence shown here is derived from an EMBL/GenBank/DDBJ whole genome shotgun (WGS) entry which is preliminary data.</text>
</comment>
<accession>A0A8H5ME57</accession>
<evidence type="ECO:0000313" key="3">
    <source>
        <dbReference type="EMBL" id="KAF5390667.1"/>
    </source>
</evidence>
<evidence type="ECO:0000313" key="4">
    <source>
        <dbReference type="Proteomes" id="UP000518752"/>
    </source>
</evidence>
<dbReference type="PROSITE" id="PS51257">
    <property type="entry name" value="PROKAR_LIPOPROTEIN"/>
    <property type="match status" value="1"/>
</dbReference>
<proteinExistence type="predicted"/>
<organism evidence="3 4">
    <name type="scientific">Collybiopsis confluens</name>
    <dbReference type="NCBI Taxonomy" id="2823264"/>
    <lineage>
        <taxon>Eukaryota</taxon>
        <taxon>Fungi</taxon>
        <taxon>Dikarya</taxon>
        <taxon>Basidiomycota</taxon>
        <taxon>Agaricomycotina</taxon>
        <taxon>Agaricomycetes</taxon>
        <taxon>Agaricomycetidae</taxon>
        <taxon>Agaricales</taxon>
        <taxon>Marasmiineae</taxon>
        <taxon>Omphalotaceae</taxon>
        <taxon>Collybiopsis</taxon>
    </lineage>
</organism>
<protein>
    <submittedName>
        <fullName evidence="3">Uncharacterized protein</fullName>
    </submittedName>
</protein>
<keyword evidence="2" id="KW-0812">Transmembrane</keyword>
<dbReference type="OrthoDB" id="2937326at2759"/>
<gene>
    <name evidence="3" type="ORF">D9757_002742</name>
</gene>
<evidence type="ECO:0000256" key="1">
    <source>
        <dbReference type="SAM" id="MobiDB-lite"/>
    </source>
</evidence>
<feature type="region of interest" description="Disordered" evidence="1">
    <location>
        <begin position="37"/>
        <end position="61"/>
    </location>
</feature>
<dbReference type="AlphaFoldDB" id="A0A8H5ME57"/>
<dbReference type="EMBL" id="JAACJN010000014">
    <property type="protein sequence ID" value="KAF5390667.1"/>
    <property type="molecule type" value="Genomic_DNA"/>
</dbReference>
<keyword evidence="2" id="KW-0472">Membrane</keyword>
<evidence type="ECO:0000256" key="2">
    <source>
        <dbReference type="SAM" id="Phobius"/>
    </source>
</evidence>
<feature type="transmembrane region" description="Helical" evidence="2">
    <location>
        <begin position="12"/>
        <end position="32"/>
    </location>
</feature>
<keyword evidence="4" id="KW-1185">Reference proteome</keyword>